<reference evidence="1 2" key="1">
    <citation type="submission" date="2020-03" db="EMBL/GenBank/DDBJ databases">
        <title>Bacterial samples isolated from urine from healthy bovine heifers (Gyr breed).</title>
        <authorList>
            <person name="Giannattasio-Ferraz S."/>
            <person name="Maskeri L."/>
            <person name="Penido A."/>
            <person name="Barbosa-Stancioli E.F."/>
            <person name="Putonti C."/>
        </authorList>
    </citation>
    <scope>NUCLEOTIDE SEQUENCE [LARGE SCALE GENOMIC DNA]</scope>
    <source>
        <strain evidence="1 2">UFMG-H7</strain>
    </source>
</reference>
<proteinExistence type="predicted"/>
<dbReference type="GO" id="GO:0016810">
    <property type="term" value="F:hydrolase activity, acting on carbon-nitrogen (but not peptide) bonds"/>
    <property type="evidence" value="ECO:0007669"/>
    <property type="project" value="InterPro"/>
</dbReference>
<accession>A0A7X6D7W7</accession>
<dbReference type="InterPro" id="IPR011059">
    <property type="entry name" value="Metal-dep_hydrolase_composite"/>
</dbReference>
<evidence type="ECO:0000313" key="2">
    <source>
        <dbReference type="Proteomes" id="UP000521358"/>
    </source>
</evidence>
<sequence>MKSTALINVKVVDLDSGSHKSEAIIINEKGIIESIESVDSIMEEKNHYEIIDDKNCYVLPDLINAHLFTSDKPHNFNASPKILNKLYWLANTGIGKRY</sequence>
<dbReference type="Proteomes" id="UP000521358">
    <property type="component" value="Unassembled WGS sequence"/>
</dbReference>
<comment type="caution">
    <text evidence="1">The sequence shown here is derived from an EMBL/GenBank/DDBJ whole genome shotgun (WGS) entry which is preliminary data.</text>
</comment>
<dbReference type="RefSeq" id="WP_167798762.1">
    <property type="nucleotide sequence ID" value="NZ_JAAVMB010000004.1"/>
</dbReference>
<name>A0A7X6D7W7_9ENTE</name>
<dbReference type="SUPFAM" id="SSF51338">
    <property type="entry name" value="Composite domain of metallo-dependent hydrolases"/>
    <property type="match status" value="1"/>
</dbReference>
<dbReference type="Gene3D" id="2.30.40.10">
    <property type="entry name" value="Urease, subunit C, domain 1"/>
    <property type="match status" value="1"/>
</dbReference>
<gene>
    <name evidence="1" type="ORF">HED35_05250</name>
</gene>
<dbReference type="AlphaFoldDB" id="A0A7X6D7W7"/>
<dbReference type="EMBL" id="JAAVMB010000004">
    <property type="protein sequence ID" value="NKC67486.1"/>
    <property type="molecule type" value="Genomic_DNA"/>
</dbReference>
<evidence type="ECO:0000313" key="1">
    <source>
        <dbReference type="EMBL" id="NKC67486.1"/>
    </source>
</evidence>
<protein>
    <recommendedName>
        <fullName evidence="3">Amidohydrolase family protein</fullName>
    </recommendedName>
</protein>
<evidence type="ECO:0008006" key="3">
    <source>
        <dbReference type="Google" id="ProtNLM"/>
    </source>
</evidence>
<organism evidence="1 2">
    <name type="scientific">Vagococcus fluvialis</name>
    <dbReference type="NCBI Taxonomy" id="2738"/>
    <lineage>
        <taxon>Bacteria</taxon>
        <taxon>Bacillati</taxon>
        <taxon>Bacillota</taxon>
        <taxon>Bacilli</taxon>
        <taxon>Lactobacillales</taxon>
        <taxon>Enterococcaceae</taxon>
        <taxon>Vagococcus</taxon>
    </lineage>
</organism>